<organism evidence="8 9">
    <name type="scientific">Endobacter medicaginis</name>
    <dbReference type="NCBI Taxonomy" id="1181271"/>
    <lineage>
        <taxon>Bacteria</taxon>
        <taxon>Pseudomonadati</taxon>
        <taxon>Pseudomonadota</taxon>
        <taxon>Alphaproteobacteria</taxon>
        <taxon>Acetobacterales</taxon>
        <taxon>Acetobacteraceae</taxon>
        <taxon>Endobacter</taxon>
    </lineage>
</organism>
<sequence>MSGFDLVFSRRFCMGHRLISGAAEACALPHGHNETVRVWLRPTAPARLDGAANMVEPFARAKARWHRFVDTRLDHGLQLSSCDPLLGWFSAHEPHRAARIVVTPGDPTTELLALCLSAKLGAFLAGDGGRLAVAAIEIEETPTNTVRFAGDPLEMLPAGVVGWWRRADMSVNDLALRDTECAA</sequence>
<dbReference type="Pfam" id="PF01242">
    <property type="entry name" value="PTPS"/>
    <property type="match status" value="1"/>
</dbReference>
<dbReference type="AlphaFoldDB" id="A0A839UYB4"/>
<dbReference type="Proteomes" id="UP000557688">
    <property type="component" value="Unassembled WGS sequence"/>
</dbReference>
<dbReference type="RefSeq" id="WP_183274602.1">
    <property type="nucleotide sequence ID" value="NZ_JACHXV010000001.1"/>
</dbReference>
<dbReference type="Gene3D" id="3.30.479.10">
    <property type="entry name" value="6-pyruvoyl tetrahydropterin synthase/QueD"/>
    <property type="match status" value="1"/>
</dbReference>
<evidence type="ECO:0000256" key="3">
    <source>
        <dbReference type="ARBA" id="ARBA00008900"/>
    </source>
</evidence>
<comment type="catalytic activity">
    <reaction evidence="7">
        <text>7,8-dihydroneopterin 3'-triphosphate + H2O = 6-carboxy-5,6,7,8-tetrahydropterin + triphosphate + acetaldehyde + 2 H(+)</text>
        <dbReference type="Rhea" id="RHEA:27966"/>
        <dbReference type="ChEBI" id="CHEBI:15343"/>
        <dbReference type="ChEBI" id="CHEBI:15377"/>
        <dbReference type="ChEBI" id="CHEBI:15378"/>
        <dbReference type="ChEBI" id="CHEBI:18036"/>
        <dbReference type="ChEBI" id="CHEBI:58462"/>
        <dbReference type="ChEBI" id="CHEBI:61032"/>
        <dbReference type="EC" id="4.1.2.50"/>
    </reaction>
</comment>
<comment type="similarity">
    <text evidence="3">Belongs to the PTPS family. QueD subfamily.</text>
</comment>
<evidence type="ECO:0000313" key="8">
    <source>
        <dbReference type="EMBL" id="MBB3172392.1"/>
    </source>
</evidence>
<dbReference type="SUPFAM" id="SSF55620">
    <property type="entry name" value="Tetrahydrobiopterin biosynthesis enzymes-like"/>
    <property type="match status" value="1"/>
</dbReference>
<evidence type="ECO:0000313" key="9">
    <source>
        <dbReference type="Proteomes" id="UP000557688"/>
    </source>
</evidence>
<name>A0A839UYB4_9PROT</name>
<evidence type="ECO:0000256" key="4">
    <source>
        <dbReference type="ARBA" id="ARBA00012982"/>
    </source>
</evidence>
<evidence type="ECO:0000256" key="2">
    <source>
        <dbReference type="ARBA" id="ARBA00005061"/>
    </source>
</evidence>
<comment type="pathway">
    <text evidence="2">Purine metabolism; 7-cyano-7-deazaguanine biosynthesis.</text>
</comment>
<keyword evidence="8" id="KW-0456">Lyase</keyword>
<accession>A0A839UYB4</accession>
<dbReference type="InterPro" id="IPR038418">
    <property type="entry name" value="6-PTP_synth/QueD_sf"/>
</dbReference>
<dbReference type="InterPro" id="IPR007115">
    <property type="entry name" value="6-PTP_synth/QueD"/>
</dbReference>
<evidence type="ECO:0000256" key="5">
    <source>
        <dbReference type="ARBA" id="ARBA00018141"/>
    </source>
</evidence>
<gene>
    <name evidence="8" type="ORF">FHR90_000198</name>
</gene>
<comment type="function">
    <text evidence="1">Catalyzes the conversion of 7,8-dihydroneopterin triphosphate (H2NTP) to 6-carboxy-5,6,7,8-tetrahydropterin (CPH4) and acetaldehyde.</text>
</comment>
<dbReference type="UniPathway" id="UPA00391"/>
<evidence type="ECO:0000256" key="6">
    <source>
        <dbReference type="ARBA" id="ARBA00031449"/>
    </source>
</evidence>
<proteinExistence type="inferred from homology"/>
<dbReference type="EMBL" id="JACHXV010000001">
    <property type="protein sequence ID" value="MBB3172392.1"/>
    <property type="molecule type" value="Genomic_DNA"/>
</dbReference>
<dbReference type="GO" id="GO:0070497">
    <property type="term" value="F:6-carboxytetrahydropterin synthase activity"/>
    <property type="evidence" value="ECO:0007669"/>
    <property type="project" value="UniProtKB-EC"/>
</dbReference>
<evidence type="ECO:0000256" key="7">
    <source>
        <dbReference type="ARBA" id="ARBA00048807"/>
    </source>
</evidence>
<comment type="caution">
    <text evidence="8">The sequence shown here is derived from an EMBL/GenBank/DDBJ whole genome shotgun (WGS) entry which is preliminary data.</text>
</comment>
<dbReference type="EC" id="4.1.2.50" evidence="4"/>
<protein>
    <recommendedName>
        <fullName evidence="5">6-carboxy-5,6,7,8-tetrahydropterin synthase</fullName>
        <ecNumber evidence="4">4.1.2.50</ecNumber>
    </recommendedName>
    <alternativeName>
        <fullName evidence="6">Queuosine biosynthesis protein QueD</fullName>
    </alternativeName>
</protein>
<evidence type="ECO:0000256" key="1">
    <source>
        <dbReference type="ARBA" id="ARBA00002285"/>
    </source>
</evidence>
<reference evidence="8 9" key="1">
    <citation type="submission" date="2020-08" db="EMBL/GenBank/DDBJ databases">
        <title>Genomic Encyclopedia of Type Strains, Phase III (KMG-III): the genomes of soil and plant-associated and newly described type strains.</title>
        <authorList>
            <person name="Whitman W."/>
        </authorList>
    </citation>
    <scope>NUCLEOTIDE SEQUENCE [LARGE SCALE GENOMIC DNA]</scope>
    <source>
        <strain evidence="8 9">CECT 8088</strain>
    </source>
</reference>
<keyword evidence="9" id="KW-1185">Reference proteome</keyword>